<dbReference type="InterPro" id="IPR036249">
    <property type="entry name" value="Thioredoxin-like_sf"/>
</dbReference>
<dbReference type="InterPro" id="IPR013766">
    <property type="entry name" value="Thioredoxin_domain"/>
</dbReference>
<evidence type="ECO:0000313" key="2">
    <source>
        <dbReference type="EMBL" id="OTP10811.1"/>
    </source>
</evidence>
<dbReference type="Proteomes" id="UP000194933">
    <property type="component" value="Unassembled WGS sequence"/>
</dbReference>
<dbReference type="STRING" id="1987383.A5844_000945"/>
<sequence>MTKKKKRKIILVVGIFIAIFGSFLAFKISSPSEPLETIGNAQMETMLSSKEKKDVFVYVGRPTCPECQKFEPILKETLTDEYKTMYYYNTDVARKDNEESLQSLASELGVEVVPTIVKISNGKVVSKLEGIKNQKAILEFLN</sequence>
<organism evidence="2 3">
    <name type="scientific">Candidatus Enterococcus wittei</name>
    <dbReference type="NCBI Taxonomy" id="1987383"/>
    <lineage>
        <taxon>Bacteria</taxon>
        <taxon>Bacillati</taxon>
        <taxon>Bacillota</taxon>
        <taxon>Bacilli</taxon>
        <taxon>Lactobacillales</taxon>
        <taxon>Enterococcaceae</taxon>
        <taxon>Enterococcus</taxon>
    </lineage>
</organism>
<dbReference type="PROSITE" id="PS51352">
    <property type="entry name" value="THIOREDOXIN_2"/>
    <property type="match status" value="1"/>
</dbReference>
<dbReference type="Pfam" id="PF20207">
    <property type="entry name" value="DUF6568"/>
    <property type="match status" value="1"/>
</dbReference>
<reference evidence="2 3" key="1">
    <citation type="submission" date="2017-05" db="EMBL/GenBank/DDBJ databases">
        <title>The Genome Sequence of Enterococcus sp. 10A9_DIV0425.</title>
        <authorList>
            <consortium name="The Broad Institute Genomics Platform"/>
            <consortium name="The Broad Institute Genomic Center for Infectious Diseases"/>
            <person name="Earl A."/>
            <person name="Manson A."/>
            <person name="Schwartman J."/>
            <person name="Gilmore M."/>
            <person name="Abouelleil A."/>
            <person name="Cao P."/>
            <person name="Chapman S."/>
            <person name="Cusick C."/>
            <person name="Shea T."/>
            <person name="Young S."/>
            <person name="Neafsey D."/>
            <person name="Nusbaum C."/>
            <person name="Birren B."/>
        </authorList>
    </citation>
    <scope>NUCLEOTIDE SEQUENCE [LARGE SCALE GENOMIC DNA]</scope>
    <source>
        <strain evidence="2 3">10A9_DIV0425</strain>
    </source>
</reference>
<comment type="caution">
    <text evidence="2">The sequence shown here is derived from an EMBL/GenBank/DDBJ whole genome shotgun (WGS) entry which is preliminary data.</text>
</comment>
<proteinExistence type="predicted"/>
<dbReference type="CDD" id="cd02947">
    <property type="entry name" value="TRX_family"/>
    <property type="match status" value="1"/>
</dbReference>
<gene>
    <name evidence="2" type="ORF">A5844_000945</name>
</gene>
<protein>
    <recommendedName>
        <fullName evidence="1">Thioredoxin domain-containing protein</fullName>
    </recommendedName>
</protein>
<dbReference type="SUPFAM" id="SSF52833">
    <property type="entry name" value="Thioredoxin-like"/>
    <property type="match status" value="1"/>
</dbReference>
<dbReference type="RefSeq" id="WP_086284147.1">
    <property type="nucleotide sequence ID" value="NZ_NGMO01000002.1"/>
</dbReference>
<dbReference type="Gene3D" id="3.40.30.10">
    <property type="entry name" value="Glutaredoxin"/>
    <property type="match status" value="1"/>
</dbReference>
<dbReference type="EMBL" id="NGMO01000002">
    <property type="protein sequence ID" value="OTP10811.1"/>
    <property type="molecule type" value="Genomic_DNA"/>
</dbReference>
<dbReference type="InterPro" id="IPR046698">
    <property type="entry name" value="PedC-like"/>
</dbReference>
<dbReference type="AlphaFoldDB" id="A0A242JZH2"/>
<evidence type="ECO:0000259" key="1">
    <source>
        <dbReference type="PROSITE" id="PS51352"/>
    </source>
</evidence>
<keyword evidence="3" id="KW-1185">Reference proteome</keyword>
<name>A0A242JZH2_9ENTE</name>
<accession>A0A242JZH2</accession>
<feature type="domain" description="Thioredoxin" evidence="1">
    <location>
        <begin position="24"/>
        <end position="142"/>
    </location>
</feature>
<evidence type="ECO:0000313" key="3">
    <source>
        <dbReference type="Proteomes" id="UP000194933"/>
    </source>
</evidence>